<evidence type="ECO:0000256" key="1">
    <source>
        <dbReference type="ARBA" id="ARBA00009104"/>
    </source>
</evidence>
<dbReference type="PANTHER" id="PTHR39206">
    <property type="entry name" value="SLL8004 PROTEIN"/>
    <property type="match status" value="1"/>
</dbReference>
<dbReference type="InterPro" id="IPR010488">
    <property type="entry name" value="Zeta_toxin_domain"/>
</dbReference>
<dbReference type="EMBL" id="AP022575">
    <property type="protein sequence ID" value="BBX72677.1"/>
    <property type="molecule type" value="Genomic_DNA"/>
</dbReference>
<comment type="catalytic activity">
    <reaction evidence="6">
        <text>UDP-N-acetyl-alpha-D-glucosamine + ATP = UDP-N-acetyl-alpha-D-glucosamine 3'-phosphate + ADP + H(+)</text>
        <dbReference type="Rhea" id="RHEA:32671"/>
        <dbReference type="ChEBI" id="CHEBI:15378"/>
        <dbReference type="ChEBI" id="CHEBI:30616"/>
        <dbReference type="ChEBI" id="CHEBI:57705"/>
        <dbReference type="ChEBI" id="CHEBI:64353"/>
        <dbReference type="ChEBI" id="CHEBI:456216"/>
        <dbReference type="EC" id="2.7.1.176"/>
    </reaction>
</comment>
<evidence type="ECO:0000256" key="2">
    <source>
        <dbReference type="ARBA" id="ARBA00011963"/>
    </source>
</evidence>
<protein>
    <recommendedName>
        <fullName evidence="5">UDP-N-acetylglucosamine kinase</fullName>
        <ecNumber evidence="2">2.7.1.176</ecNumber>
    </recommendedName>
    <alternativeName>
        <fullName evidence="5">UDP-N-acetylglucosamine kinase</fullName>
    </alternativeName>
</protein>
<dbReference type="Proteomes" id="UP000467236">
    <property type="component" value="Chromosome"/>
</dbReference>
<evidence type="ECO:0000256" key="3">
    <source>
        <dbReference type="ARBA" id="ARBA00022741"/>
    </source>
</evidence>
<dbReference type="Gene3D" id="3.40.50.300">
    <property type="entry name" value="P-loop containing nucleotide triphosphate hydrolases"/>
    <property type="match status" value="1"/>
</dbReference>
<dbReference type="GO" id="GO:0005524">
    <property type="term" value="F:ATP binding"/>
    <property type="evidence" value="ECO:0007669"/>
    <property type="project" value="UniProtKB-KW"/>
</dbReference>
<evidence type="ECO:0000256" key="6">
    <source>
        <dbReference type="ARBA" id="ARBA00048178"/>
    </source>
</evidence>
<feature type="domain" description="Zeta toxin" evidence="7">
    <location>
        <begin position="21"/>
        <end position="123"/>
    </location>
</feature>
<sequence>MFRAAGADYYNPDEAARRLIAANPRLDQTLANAAAWRQGKRLLERAIDEGLDFAFETTLGGSTMTRLISEAASDGIEVRIWYVGLASLEAHIERVRRRVDSGGHDIPEADIRRRWRHSRLNLVRLLPVLTELRVYDNSHDADPIEGKAPRPGLVLHVVRGEVVGPRDLSSTPGWAKPIVAAALELHG</sequence>
<dbReference type="EC" id="2.7.1.176" evidence="2"/>
<gene>
    <name evidence="8" type="ORF">MSHI_05830</name>
</gene>
<evidence type="ECO:0000313" key="8">
    <source>
        <dbReference type="EMBL" id="BBX72677.1"/>
    </source>
</evidence>
<organism evidence="8 9">
    <name type="scientific">Mycobacterium shinjukuense</name>
    <dbReference type="NCBI Taxonomy" id="398694"/>
    <lineage>
        <taxon>Bacteria</taxon>
        <taxon>Bacillati</taxon>
        <taxon>Actinomycetota</taxon>
        <taxon>Actinomycetes</taxon>
        <taxon>Mycobacteriales</taxon>
        <taxon>Mycobacteriaceae</taxon>
        <taxon>Mycobacterium</taxon>
    </lineage>
</organism>
<evidence type="ECO:0000259" key="7">
    <source>
        <dbReference type="Pfam" id="PF06414"/>
    </source>
</evidence>
<evidence type="ECO:0000256" key="4">
    <source>
        <dbReference type="ARBA" id="ARBA00022840"/>
    </source>
</evidence>
<keyword evidence="4" id="KW-0067">ATP-binding</keyword>
<keyword evidence="9" id="KW-1185">Reference proteome</keyword>
<accession>A0A7I7MLM3</accession>
<dbReference type="AlphaFoldDB" id="A0A7I7MLM3"/>
<evidence type="ECO:0000313" key="9">
    <source>
        <dbReference type="Proteomes" id="UP000467236"/>
    </source>
</evidence>
<proteinExistence type="inferred from homology"/>
<dbReference type="KEGG" id="mshj:MSHI_05830"/>
<name>A0A7I7MLM3_9MYCO</name>
<dbReference type="PANTHER" id="PTHR39206:SF1">
    <property type="entry name" value="SLL8004 PROTEIN"/>
    <property type="match status" value="1"/>
</dbReference>
<evidence type="ECO:0000256" key="5">
    <source>
        <dbReference type="ARBA" id="ARBA00032897"/>
    </source>
</evidence>
<dbReference type="InterPro" id="IPR027417">
    <property type="entry name" value="P-loop_NTPase"/>
</dbReference>
<keyword evidence="3" id="KW-0547">Nucleotide-binding</keyword>
<dbReference type="GO" id="GO:0016301">
    <property type="term" value="F:kinase activity"/>
    <property type="evidence" value="ECO:0007669"/>
    <property type="project" value="InterPro"/>
</dbReference>
<comment type="similarity">
    <text evidence="1">Belongs to the zeta toxin family.</text>
</comment>
<dbReference type="Pfam" id="PF06414">
    <property type="entry name" value="Zeta_toxin"/>
    <property type="match status" value="1"/>
</dbReference>
<dbReference type="RefSeq" id="WP_232065419.1">
    <property type="nucleotide sequence ID" value="NZ_AP022575.1"/>
</dbReference>
<reference evidence="8 9" key="1">
    <citation type="journal article" date="2019" name="Emerg. Microbes Infect.">
        <title>Comprehensive subspecies identification of 175 nontuberculous mycobacteria species based on 7547 genomic profiles.</title>
        <authorList>
            <person name="Matsumoto Y."/>
            <person name="Kinjo T."/>
            <person name="Motooka D."/>
            <person name="Nabeya D."/>
            <person name="Jung N."/>
            <person name="Uechi K."/>
            <person name="Horii T."/>
            <person name="Iida T."/>
            <person name="Fujita J."/>
            <person name="Nakamura S."/>
        </authorList>
    </citation>
    <scope>NUCLEOTIDE SEQUENCE [LARGE SCALE GENOMIC DNA]</scope>
    <source>
        <strain evidence="8 9">JCM 14233</strain>
    </source>
</reference>